<feature type="domain" description="HDOD" evidence="2">
    <location>
        <begin position="201"/>
        <end position="389"/>
    </location>
</feature>
<feature type="domain" description="EAL" evidence="1">
    <location>
        <begin position="1"/>
        <end position="207"/>
    </location>
</feature>
<dbReference type="SUPFAM" id="SSF141868">
    <property type="entry name" value="EAL domain-like"/>
    <property type="match status" value="1"/>
</dbReference>
<evidence type="ECO:0000259" key="2">
    <source>
        <dbReference type="PROSITE" id="PS51833"/>
    </source>
</evidence>
<dbReference type="Pfam" id="PF00563">
    <property type="entry name" value="EAL"/>
    <property type="match status" value="1"/>
</dbReference>
<dbReference type="Proteomes" id="UP000267841">
    <property type="component" value="Unassembled WGS sequence"/>
</dbReference>
<protein>
    <submittedName>
        <fullName evidence="3">EAL and modified HD-GYP domain-containing signal transduction protein</fullName>
    </submittedName>
</protein>
<dbReference type="PROSITE" id="PS50883">
    <property type="entry name" value="EAL"/>
    <property type="match status" value="1"/>
</dbReference>
<dbReference type="InterPro" id="IPR013976">
    <property type="entry name" value="HDOD"/>
</dbReference>
<dbReference type="PROSITE" id="PS51833">
    <property type="entry name" value="HDOD"/>
    <property type="match status" value="1"/>
</dbReference>
<dbReference type="InterPro" id="IPR001633">
    <property type="entry name" value="EAL_dom"/>
</dbReference>
<dbReference type="Pfam" id="PF08668">
    <property type="entry name" value="HDOD"/>
    <property type="match status" value="1"/>
</dbReference>
<evidence type="ECO:0000313" key="4">
    <source>
        <dbReference type="Proteomes" id="UP000267841"/>
    </source>
</evidence>
<organism evidence="3 4">
    <name type="scientific">Hydrogenivirga caldilitoris</name>
    <dbReference type="NCBI Taxonomy" id="246264"/>
    <lineage>
        <taxon>Bacteria</taxon>
        <taxon>Pseudomonadati</taxon>
        <taxon>Aquificota</taxon>
        <taxon>Aquificia</taxon>
        <taxon>Aquificales</taxon>
        <taxon>Aquificaceae</taxon>
        <taxon>Hydrogenivirga</taxon>
    </lineage>
</organism>
<proteinExistence type="predicted"/>
<dbReference type="PANTHER" id="PTHR33525">
    <property type="match status" value="1"/>
</dbReference>
<accession>A0A497XLX7</accession>
<evidence type="ECO:0000313" key="3">
    <source>
        <dbReference type="EMBL" id="RLJ69788.1"/>
    </source>
</evidence>
<dbReference type="EMBL" id="RCCJ01000001">
    <property type="protein sequence ID" value="RLJ69788.1"/>
    <property type="molecule type" value="Genomic_DNA"/>
</dbReference>
<evidence type="ECO:0000259" key="1">
    <source>
        <dbReference type="PROSITE" id="PS50883"/>
    </source>
</evidence>
<dbReference type="InterPro" id="IPR052340">
    <property type="entry name" value="RNase_Y/CdgJ"/>
</dbReference>
<sequence length="409" mass="47222">MVKIYVARQPILDREGKIFAYELLFRSGFKNKAEFGENDGVRCTARVIESVMSSYNLGKIIRDKKGFINIDETSEILNVAELLPPDRIGFEVLESAILSTDFLNTLKRLKELGYELSLDDFVYSEEFIPYLELVDYVKIDVLEQSEEEVREILPRLEKYGVKLVAEKVETYELFKTYLEMGFHYFQGFFFQKPKIVVSKTVEPAYAALVQLYNMVAEERDVKDIERVFKKFSELSVKLLQLINSAYYSLRQPVKSIRHAVLMLGYQNLLKWILLLMYSVRSEDFTSDPLFEEASIRGFFMEKLADFLFPDKETPGKAFIVGILSLVDVLLSVPMEEVVEHLSLEEDIREALVSRKGKLGGLLTLVEKVQKGNLANLEELLSPYKEKGLTPEKLLQLHTEAIKEYSEIEF</sequence>
<dbReference type="PANTHER" id="PTHR33525:SF4">
    <property type="entry name" value="CYCLIC DI-GMP PHOSPHODIESTERASE CDGJ"/>
    <property type="match status" value="1"/>
</dbReference>
<dbReference type="Gene3D" id="3.20.20.450">
    <property type="entry name" value="EAL domain"/>
    <property type="match status" value="1"/>
</dbReference>
<dbReference type="OrthoDB" id="9721at2"/>
<dbReference type="SUPFAM" id="SSF109604">
    <property type="entry name" value="HD-domain/PDEase-like"/>
    <property type="match status" value="1"/>
</dbReference>
<keyword evidence="4" id="KW-1185">Reference proteome</keyword>
<reference evidence="3 4" key="1">
    <citation type="submission" date="2018-10" db="EMBL/GenBank/DDBJ databases">
        <title>Genomic Encyclopedia of Archaeal and Bacterial Type Strains, Phase II (KMG-II): from individual species to whole genera.</title>
        <authorList>
            <person name="Goeker M."/>
        </authorList>
    </citation>
    <scope>NUCLEOTIDE SEQUENCE [LARGE SCALE GENOMIC DNA]</scope>
    <source>
        <strain evidence="3 4">DSM 16510</strain>
    </source>
</reference>
<dbReference type="AlphaFoldDB" id="A0A497XLX7"/>
<dbReference type="Gene3D" id="1.10.3210.10">
    <property type="entry name" value="Hypothetical protein af1432"/>
    <property type="match status" value="1"/>
</dbReference>
<comment type="caution">
    <text evidence="3">The sequence shown here is derived from an EMBL/GenBank/DDBJ whole genome shotgun (WGS) entry which is preliminary data.</text>
</comment>
<dbReference type="RefSeq" id="WP_121008627.1">
    <property type="nucleotide sequence ID" value="NZ_RCCJ01000001.1"/>
</dbReference>
<name>A0A497XLX7_9AQUI</name>
<dbReference type="InterPro" id="IPR014408">
    <property type="entry name" value="dGMP_Pdiesterase_EAL/HD-GYP"/>
</dbReference>
<dbReference type="PIRSF" id="PIRSF003180">
    <property type="entry name" value="DiGMPpdiest_YuxH"/>
    <property type="match status" value="1"/>
</dbReference>
<dbReference type="InterPro" id="IPR035919">
    <property type="entry name" value="EAL_sf"/>
</dbReference>
<dbReference type="SMART" id="SM00052">
    <property type="entry name" value="EAL"/>
    <property type="match status" value="1"/>
</dbReference>
<gene>
    <name evidence="3" type="ORF">BCF55_0043</name>
</gene>